<protein>
    <submittedName>
        <fullName evidence="1">Uncharacterized protein</fullName>
    </submittedName>
</protein>
<reference evidence="1 2" key="1">
    <citation type="submission" date="2016-11" db="EMBL/GenBank/DDBJ databases">
        <authorList>
            <person name="Jaros S."/>
            <person name="Januszkiewicz K."/>
            <person name="Wedrychowicz H."/>
        </authorList>
    </citation>
    <scope>NUCLEOTIDE SEQUENCE [LARGE SCALE GENOMIC DNA]</scope>
    <source>
        <strain evidence="1 2">LMG 26898</strain>
    </source>
</reference>
<name>A0A1M7NV82_9PSED</name>
<dbReference type="EMBL" id="FRDA01000007">
    <property type="protein sequence ID" value="SHN07969.1"/>
    <property type="molecule type" value="Genomic_DNA"/>
</dbReference>
<accession>A0A1M7NV82</accession>
<proteinExistence type="predicted"/>
<gene>
    <name evidence="1" type="ORF">SAMN05216593_10762</name>
</gene>
<dbReference type="AlphaFoldDB" id="A0A1M7NV82"/>
<evidence type="ECO:0000313" key="1">
    <source>
        <dbReference type="EMBL" id="SHN07969.1"/>
    </source>
</evidence>
<sequence length="29" mass="3310">MRNTCETVCPYSIVANFQTHNRNKALVAK</sequence>
<organism evidence="1 2">
    <name type="scientific">Pseudomonas asturiensis</name>
    <dbReference type="NCBI Taxonomy" id="1190415"/>
    <lineage>
        <taxon>Bacteria</taxon>
        <taxon>Pseudomonadati</taxon>
        <taxon>Pseudomonadota</taxon>
        <taxon>Gammaproteobacteria</taxon>
        <taxon>Pseudomonadales</taxon>
        <taxon>Pseudomonadaceae</taxon>
        <taxon>Pseudomonas</taxon>
    </lineage>
</organism>
<dbReference type="STRING" id="1190415.SAMN05216593_10762"/>
<evidence type="ECO:0000313" key="2">
    <source>
        <dbReference type="Proteomes" id="UP000183983"/>
    </source>
</evidence>
<dbReference type="Proteomes" id="UP000183983">
    <property type="component" value="Unassembled WGS sequence"/>
</dbReference>